<dbReference type="GO" id="GO:0002223">
    <property type="term" value="P:stimulatory C-type lectin receptor signaling pathway"/>
    <property type="evidence" value="ECO:0007669"/>
    <property type="project" value="TreeGrafter"/>
</dbReference>
<dbReference type="InParanoid" id="G1U480"/>
<dbReference type="GO" id="GO:0005886">
    <property type="term" value="C:plasma membrane"/>
    <property type="evidence" value="ECO:0007669"/>
    <property type="project" value="UniProtKB-SubCell"/>
</dbReference>
<evidence type="ECO:0000256" key="5">
    <source>
        <dbReference type="ARBA" id="ARBA00023136"/>
    </source>
</evidence>
<name>G1U480_RABIT</name>
<evidence type="ECO:0000256" key="2">
    <source>
        <dbReference type="ARBA" id="ARBA00022692"/>
    </source>
</evidence>
<dbReference type="SMR" id="G1U480"/>
<accession>G1U480</accession>
<sequence length="222" mass="25365">METAKIKRSNLSRLSRSNPSLLRAKMPRNKQNKSKVNKQTVIYRDLKFSKSQQTQRIFKRDESTVISNEERVNYVELKFHKTSDPRHRKCLVRNQRKEPGSVIWPVITGILGVLCLVLITALGVLLANLFSSREEQNREISLIPTPPSTKDDCSCNLSSNHWIGFGNSYYHVFNKSTTWPESQAACVELNAHLLKIDNKEEQVGQNLLLDCCSQTVFDSVCL</sequence>
<evidence type="ECO:0000256" key="4">
    <source>
        <dbReference type="ARBA" id="ARBA00022989"/>
    </source>
</evidence>
<dbReference type="InterPro" id="IPR016187">
    <property type="entry name" value="CTDL_fold"/>
</dbReference>
<keyword evidence="4 7" id="KW-1133">Transmembrane helix</keyword>
<dbReference type="InterPro" id="IPR050919">
    <property type="entry name" value="NKG2/CD94_NK_receptors"/>
</dbReference>
<dbReference type="Proteomes" id="UP000001811">
    <property type="component" value="Chromosome 8"/>
</dbReference>
<comment type="subcellular location">
    <subcellularLocation>
        <location evidence="1">Cell membrane</location>
        <topology evidence="1">Single-pass type II membrane protein</topology>
    </subcellularLocation>
</comment>
<dbReference type="InterPro" id="IPR016186">
    <property type="entry name" value="C-type_lectin-like/link_sf"/>
</dbReference>
<feature type="compositionally biased region" description="Basic residues" evidence="6">
    <location>
        <begin position="1"/>
        <end position="10"/>
    </location>
</feature>
<keyword evidence="3" id="KW-0735">Signal-anchor</keyword>
<dbReference type="SUPFAM" id="SSF56436">
    <property type="entry name" value="C-type lectin-like"/>
    <property type="match status" value="1"/>
</dbReference>
<evidence type="ECO:0000256" key="1">
    <source>
        <dbReference type="ARBA" id="ARBA00004401"/>
    </source>
</evidence>
<organism evidence="8 9">
    <name type="scientific">Oryctolagus cuniculus</name>
    <name type="common">Rabbit</name>
    <dbReference type="NCBI Taxonomy" id="9986"/>
    <lineage>
        <taxon>Eukaryota</taxon>
        <taxon>Metazoa</taxon>
        <taxon>Chordata</taxon>
        <taxon>Craniata</taxon>
        <taxon>Vertebrata</taxon>
        <taxon>Euteleostomi</taxon>
        <taxon>Mammalia</taxon>
        <taxon>Eutheria</taxon>
        <taxon>Euarchontoglires</taxon>
        <taxon>Glires</taxon>
        <taxon>Lagomorpha</taxon>
        <taxon>Leporidae</taxon>
        <taxon>Oryctolagus</taxon>
    </lineage>
</organism>
<evidence type="ECO:0008006" key="10">
    <source>
        <dbReference type="Google" id="ProtNLM"/>
    </source>
</evidence>
<keyword evidence="5 7" id="KW-0472">Membrane</keyword>
<dbReference type="PANTHER" id="PTHR22800">
    <property type="entry name" value="C-TYPE LECTIN PROTEINS"/>
    <property type="match status" value="1"/>
</dbReference>
<feature type="compositionally biased region" description="Low complexity" evidence="6">
    <location>
        <begin position="11"/>
        <end position="23"/>
    </location>
</feature>
<feature type="transmembrane region" description="Helical" evidence="7">
    <location>
        <begin position="102"/>
        <end position="130"/>
    </location>
</feature>
<dbReference type="PaxDb" id="9986-ENSOCUP00000024199"/>
<evidence type="ECO:0000256" key="6">
    <source>
        <dbReference type="SAM" id="MobiDB-lite"/>
    </source>
</evidence>
<keyword evidence="2 7" id="KW-0812">Transmembrane</keyword>
<reference evidence="8 9" key="1">
    <citation type="journal article" date="2011" name="Nature">
        <title>A high-resolution map of human evolutionary constraint using 29 mammals.</title>
        <authorList>
            <person name="Lindblad-Toh K."/>
            <person name="Garber M."/>
            <person name="Zuk O."/>
            <person name="Lin M.F."/>
            <person name="Parker B.J."/>
            <person name="Washietl S."/>
            <person name="Kheradpour P."/>
            <person name="Ernst J."/>
            <person name="Jordan G."/>
            <person name="Mauceli E."/>
            <person name="Ward L.D."/>
            <person name="Lowe C.B."/>
            <person name="Holloway A.K."/>
            <person name="Clamp M."/>
            <person name="Gnerre S."/>
            <person name="Alfoldi J."/>
            <person name="Beal K."/>
            <person name="Chang J."/>
            <person name="Clawson H."/>
            <person name="Cuff J."/>
            <person name="Di Palma F."/>
            <person name="Fitzgerald S."/>
            <person name="Flicek P."/>
            <person name="Guttman M."/>
            <person name="Hubisz M.J."/>
            <person name="Jaffe D.B."/>
            <person name="Jungreis I."/>
            <person name="Kent W.J."/>
            <person name="Kostka D."/>
            <person name="Lara M."/>
            <person name="Martins A.L."/>
            <person name="Massingham T."/>
            <person name="Moltke I."/>
            <person name="Raney B.J."/>
            <person name="Rasmussen M.D."/>
            <person name="Robinson J."/>
            <person name="Stark A."/>
            <person name="Vilella A.J."/>
            <person name="Wen J."/>
            <person name="Xie X."/>
            <person name="Zody M.C."/>
            <person name="Baldwin J."/>
            <person name="Bloom T."/>
            <person name="Chin C.W."/>
            <person name="Heiman D."/>
            <person name="Nicol R."/>
            <person name="Nusbaum C."/>
            <person name="Young S."/>
            <person name="Wilkinson J."/>
            <person name="Worley K.C."/>
            <person name="Kovar C.L."/>
            <person name="Muzny D.M."/>
            <person name="Gibbs R.A."/>
            <person name="Cree A."/>
            <person name="Dihn H.H."/>
            <person name="Fowler G."/>
            <person name="Jhangiani S."/>
            <person name="Joshi V."/>
            <person name="Lee S."/>
            <person name="Lewis L.R."/>
            <person name="Nazareth L.V."/>
            <person name="Okwuonu G."/>
            <person name="Santibanez J."/>
            <person name="Warren W.C."/>
            <person name="Mardis E.R."/>
            <person name="Weinstock G.M."/>
            <person name="Wilson R.K."/>
            <person name="Delehaunty K."/>
            <person name="Dooling D."/>
            <person name="Fronik C."/>
            <person name="Fulton L."/>
            <person name="Fulton B."/>
            <person name="Graves T."/>
            <person name="Minx P."/>
            <person name="Sodergren E."/>
            <person name="Birney E."/>
            <person name="Margulies E.H."/>
            <person name="Herrero J."/>
            <person name="Green E.D."/>
            <person name="Haussler D."/>
            <person name="Siepel A."/>
            <person name="Goldman N."/>
            <person name="Pollard K.S."/>
            <person name="Pedersen J.S."/>
            <person name="Lander E.S."/>
            <person name="Kellis M."/>
        </authorList>
    </citation>
    <scope>NUCLEOTIDE SEQUENCE [LARGE SCALE GENOMIC DNA]</scope>
    <source>
        <strain evidence="8 9">Thorbecke inbred</strain>
    </source>
</reference>
<feature type="compositionally biased region" description="Basic residues" evidence="6">
    <location>
        <begin position="25"/>
        <end position="36"/>
    </location>
</feature>
<dbReference type="FunCoup" id="G1U480">
    <property type="interactions" value="8"/>
</dbReference>
<evidence type="ECO:0000313" key="9">
    <source>
        <dbReference type="Proteomes" id="UP000001811"/>
    </source>
</evidence>
<evidence type="ECO:0000256" key="7">
    <source>
        <dbReference type="SAM" id="Phobius"/>
    </source>
</evidence>
<dbReference type="HOGENOM" id="CLU_049894_9_2_1"/>
<dbReference type="GeneTree" id="ENSGT00940000164228"/>
<evidence type="ECO:0000313" key="8">
    <source>
        <dbReference type="Ensembl" id="ENSOCUP00000024199.2"/>
    </source>
</evidence>
<dbReference type="Ensembl" id="ENSOCUT00000025300.2">
    <property type="protein sequence ID" value="ENSOCUP00000024199.2"/>
    <property type="gene ID" value="ENSOCUG00000025495.2"/>
</dbReference>
<dbReference type="AlphaFoldDB" id="G1U480"/>
<dbReference type="GO" id="GO:0045954">
    <property type="term" value="P:positive regulation of natural killer cell mediated cytotoxicity"/>
    <property type="evidence" value="ECO:0007669"/>
    <property type="project" value="TreeGrafter"/>
</dbReference>
<feature type="region of interest" description="Disordered" evidence="6">
    <location>
        <begin position="1"/>
        <end position="36"/>
    </location>
</feature>
<keyword evidence="9" id="KW-1185">Reference proteome</keyword>
<dbReference type="eggNOG" id="KOG4297">
    <property type="taxonomic scope" value="Eukaryota"/>
</dbReference>
<evidence type="ECO:0000256" key="3">
    <source>
        <dbReference type="ARBA" id="ARBA00022968"/>
    </source>
</evidence>
<dbReference type="Gene3D" id="3.10.100.10">
    <property type="entry name" value="Mannose-Binding Protein A, subunit A"/>
    <property type="match status" value="1"/>
</dbReference>
<dbReference type="PANTHER" id="PTHR22800:SF250">
    <property type="entry name" value="KILLER CELL LECTIN-LIKE RECEPTOR SUBFAMILY I MEMBER 1"/>
    <property type="match status" value="1"/>
</dbReference>
<dbReference type="EMBL" id="AAGW02051476">
    <property type="status" value="NOT_ANNOTATED_CDS"/>
    <property type="molecule type" value="Genomic_DNA"/>
</dbReference>
<proteinExistence type="predicted"/>
<reference evidence="8" key="2">
    <citation type="submission" date="2025-08" db="UniProtKB">
        <authorList>
            <consortium name="Ensembl"/>
        </authorList>
    </citation>
    <scope>IDENTIFICATION</scope>
    <source>
        <strain evidence="8">Thorbecke</strain>
    </source>
</reference>
<reference evidence="8" key="3">
    <citation type="submission" date="2025-09" db="UniProtKB">
        <authorList>
            <consortium name="Ensembl"/>
        </authorList>
    </citation>
    <scope>IDENTIFICATION</scope>
    <source>
        <strain evidence="8">Thorbecke</strain>
    </source>
</reference>
<protein>
    <recommendedName>
        <fullName evidence="10">C-type lectin domain-containing protein</fullName>
    </recommendedName>
</protein>